<keyword evidence="1 3" id="KW-0689">Ribosomal protein</keyword>
<keyword evidence="2 3" id="KW-0687">Ribonucleoprotein</keyword>
<dbReference type="InterPro" id="IPR023803">
    <property type="entry name" value="Ribosomal_bS16_dom_sf"/>
</dbReference>
<name>A0A1G2LSR6_9BACT</name>
<comment type="similarity">
    <text evidence="3">Belongs to the bacterial ribosomal protein bS16 family.</text>
</comment>
<protein>
    <recommendedName>
        <fullName evidence="3">Small ribosomal subunit protein bS16</fullName>
    </recommendedName>
</protein>
<evidence type="ECO:0000256" key="3">
    <source>
        <dbReference type="HAMAP-Rule" id="MF_00385"/>
    </source>
</evidence>
<evidence type="ECO:0000313" key="5">
    <source>
        <dbReference type="Proteomes" id="UP000178116"/>
    </source>
</evidence>
<dbReference type="PANTHER" id="PTHR12919:SF20">
    <property type="entry name" value="SMALL RIBOSOMAL SUBUNIT PROTEIN BS16M"/>
    <property type="match status" value="1"/>
</dbReference>
<sequence>MLKIRLQRVGRKHDPSFRVVISDSRRSAKSGKSLEILGSYDARKKEPRLKGERIGYWLSKGAQVSDTVRNLLKDAKIIAAKKKK</sequence>
<dbReference type="HAMAP" id="MF_00385">
    <property type="entry name" value="Ribosomal_bS16"/>
    <property type="match status" value="1"/>
</dbReference>
<dbReference type="GO" id="GO:0003735">
    <property type="term" value="F:structural constituent of ribosome"/>
    <property type="evidence" value="ECO:0007669"/>
    <property type="project" value="InterPro"/>
</dbReference>
<gene>
    <name evidence="3" type="primary">rpsP</name>
    <name evidence="4" type="ORF">A3A10_03255</name>
</gene>
<dbReference type="EMBL" id="MHRA01000046">
    <property type="protein sequence ID" value="OHA14554.1"/>
    <property type="molecule type" value="Genomic_DNA"/>
</dbReference>
<accession>A0A1G2LSR6</accession>
<dbReference type="GO" id="GO:0006412">
    <property type="term" value="P:translation"/>
    <property type="evidence" value="ECO:0007669"/>
    <property type="project" value="UniProtKB-UniRule"/>
</dbReference>
<dbReference type="GO" id="GO:0005737">
    <property type="term" value="C:cytoplasm"/>
    <property type="evidence" value="ECO:0007669"/>
    <property type="project" value="UniProtKB-ARBA"/>
</dbReference>
<dbReference type="NCBIfam" id="TIGR00002">
    <property type="entry name" value="S16"/>
    <property type="match status" value="1"/>
</dbReference>
<dbReference type="Gene3D" id="3.30.1320.10">
    <property type="match status" value="1"/>
</dbReference>
<dbReference type="Pfam" id="PF00886">
    <property type="entry name" value="Ribosomal_S16"/>
    <property type="match status" value="1"/>
</dbReference>
<dbReference type="InterPro" id="IPR000307">
    <property type="entry name" value="Ribosomal_bS16"/>
</dbReference>
<organism evidence="4 5">
    <name type="scientific">Candidatus Tagabacteria bacterium RIFCSPLOWO2_01_FULL_42_9</name>
    <dbReference type="NCBI Taxonomy" id="1802296"/>
    <lineage>
        <taxon>Bacteria</taxon>
        <taxon>Candidatus Tagaibacteriota</taxon>
    </lineage>
</organism>
<reference evidence="4 5" key="1">
    <citation type="journal article" date="2016" name="Nat. Commun.">
        <title>Thousands of microbial genomes shed light on interconnected biogeochemical processes in an aquifer system.</title>
        <authorList>
            <person name="Anantharaman K."/>
            <person name="Brown C.T."/>
            <person name="Hug L.A."/>
            <person name="Sharon I."/>
            <person name="Castelle C.J."/>
            <person name="Probst A.J."/>
            <person name="Thomas B.C."/>
            <person name="Singh A."/>
            <person name="Wilkins M.J."/>
            <person name="Karaoz U."/>
            <person name="Brodie E.L."/>
            <person name="Williams K.H."/>
            <person name="Hubbard S.S."/>
            <person name="Banfield J.F."/>
        </authorList>
    </citation>
    <scope>NUCLEOTIDE SEQUENCE [LARGE SCALE GENOMIC DNA]</scope>
</reference>
<dbReference type="GO" id="GO:0015935">
    <property type="term" value="C:small ribosomal subunit"/>
    <property type="evidence" value="ECO:0007669"/>
    <property type="project" value="TreeGrafter"/>
</dbReference>
<comment type="caution">
    <text evidence="4">The sequence shown here is derived from an EMBL/GenBank/DDBJ whole genome shotgun (WGS) entry which is preliminary data.</text>
</comment>
<dbReference type="SUPFAM" id="SSF54565">
    <property type="entry name" value="Ribosomal protein S16"/>
    <property type="match status" value="1"/>
</dbReference>
<proteinExistence type="inferred from homology"/>
<evidence type="ECO:0000313" key="4">
    <source>
        <dbReference type="EMBL" id="OHA14554.1"/>
    </source>
</evidence>
<evidence type="ECO:0000256" key="1">
    <source>
        <dbReference type="ARBA" id="ARBA00022980"/>
    </source>
</evidence>
<dbReference type="Proteomes" id="UP000178116">
    <property type="component" value="Unassembled WGS sequence"/>
</dbReference>
<dbReference type="PANTHER" id="PTHR12919">
    <property type="entry name" value="30S RIBOSOMAL PROTEIN S16"/>
    <property type="match status" value="1"/>
</dbReference>
<dbReference type="AlphaFoldDB" id="A0A1G2LSR6"/>
<evidence type="ECO:0000256" key="2">
    <source>
        <dbReference type="ARBA" id="ARBA00023274"/>
    </source>
</evidence>